<proteinExistence type="predicted"/>
<protein>
    <submittedName>
        <fullName evidence="2">Uncharacterized protein</fullName>
    </submittedName>
</protein>
<dbReference type="KEGG" id="mmai:sS8_0782"/>
<dbReference type="Proteomes" id="UP000266313">
    <property type="component" value="Chromosome"/>
</dbReference>
<accession>A0A250KMF1</accession>
<reference evidence="2 3" key="1">
    <citation type="submission" date="2016-12" db="EMBL/GenBank/DDBJ databases">
        <title>Genome sequencing of Methylocaldum marinum.</title>
        <authorList>
            <person name="Takeuchi M."/>
            <person name="Kamagata Y."/>
            <person name="Hiraoka S."/>
            <person name="Oshima K."/>
            <person name="Hattori M."/>
            <person name="Iwasaki W."/>
        </authorList>
    </citation>
    <scope>NUCLEOTIDE SEQUENCE [LARGE SCALE GENOMIC DNA]</scope>
    <source>
        <strain evidence="2 3">S8</strain>
    </source>
</reference>
<gene>
    <name evidence="2" type="ORF">sS8_0782</name>
</gene>
<feature type="region of interest" description="Disordered" evidence="1">
    <location>
        <begin position="1"/>
        <end position="41"/>
    </location>
</feature>
<evidence type="ECO:0000313" key="3">
    <source>
        <dbReference type="Proteomes" id="UP000266313"/>
    </source>
</evidence>
<dbReference type="EMBL" id="AP017928">
    <property type="protein sequence ID" value="BBA32747.1"/>
    <property type="molecule type" value="Genomic_DNA"/>
</dbReference>
<sequence>MGVAFELAPAETGTPEPETWAAPLSERLGPPDQMTRSEIPSYADPANSVPFWARWESPEISVGLSIFGGLRKVEGGQSAGILSLGWSTRLAAQPYMEEWRMHVARLSAMAERPSQLRTFVLDWPQNTYWLTGDASPEALAAREAQISLYQPALLDTPANIAAKLNPQSFALWNSNEHGIWCASTLRDSVMFEIGRPVQATWVELLPAKGAGYAMLQLGKHGFWYVQARHGSRAIRDAAEMLAAFPGVTVKQEGGYDC</sequence>
<organism evidence="2 3">
    <name type="scientific">Methylocaldum marinum</name>
    <dbReference type="NCBI Taxonomy" id="1432792"/>
    <lineage>
        <taxon>Bacteria</taxon>
        <taxon>Pseudomonadati</taxon>
        <taxon>Pseudomonadota</taxon>
        <taxon>Gammaproteobacteria</taxon>
        <taxon>Methylococcales</taxon>
        <taxon>Methylococcaceae</taxon>
        <taxon>Methylocaldum</taxon>
    </lineage>
</organism>
<name>A0A250KMF1_9GAMM</name>
<dbReference type="AlphaFoldDB" id="A0A250KMF1"/>
<keyword evidence="3" id="KW-1185">Reference proteome</keyword>
<evidence type="ECO:0000313" key="2">
    <source>
        <dbReference type="EMBL" id="BBA32747.1"/>
    </source>
</evidence>
<evidence type="ECO:0000256" key="1">
    <source>
        <dbReference type="SAM" id="MobiDB-lite"/>
    </source>
</evidence>